<dbReference type="AlphaFoldDB" id="A0A7J6PXY0"/>
<evidence type="ECO:0000313" key="4">
    <source>
        <dbReference type="EMBL" id="KAF4751931.1"/>
    </source>
</evidence>
<evidence type="ECO:0000256" key="2">
    <source>
        <dbReference type="SAM" id="SignalP"/>
    </source>
</evidence>
<organism evidence="3 6">
    <name type="scientific">Perkinsus olseni</name>
    <name type="common">Perkinsus atlanticus</name>
    <dbReference type="NCBI Taxonomy" id="32597"/>
    <lineage>
        <taxon>Eukaryota</taxon>
        <taxon>Sar</taxon>
        <taxon>Alveolata</taxon>
        <taxon>Perkinsozoa</taxon>
        <taxon>Perkinsea</taxon>
        <taxon>Perkinsida</taxon>
        <taxon>Perkinsidae</taxon>
        <taxon>Perkinsus</taxon>
    </lineage>
</organism>
<proteinExistence type="predicted"/>
<dbReference type="EMBL" id="JABANO010006373">
    <property type="protein sequence ID" value="KAF4751931.1"/>
    <property type="molecule type" value="Genomic_DNA"/>
</dbReference>
<comment type="caution">
    <text evidence="3">The sequence shown here is derived from an EMBL/GenBank/DDBJ whole genome shotgun (WGS) entry which is preliminary data.</text>
</comment>
<reference evidence="5 6" key="1">
    <citation type="submission" date="2020-04" db="EMBL/GenBank/DDBJ databases">
        <title>Perkinsus olseni comparative genomics.</title>
        <authorList>
            <person name="Bogema D.R."/>
        </authorList>
    </citation>
    <scope>NUCLEOTIDE SEQUENCE [LARGE SCALE GENOMIC DNA]</scope>
    <source>
        <strain evidence="3">ATCC PRA-205</strain>
        <strain evidence="4 5">ATCC PRA-207</strain>
    </source>
</reference>
<feature type="compositionally biased region" description="Basic and acidic residues" evidence="1">
    <location>
        <begin position="36"/>
        <end position="47"/>
    </location>
</feature>
<feature type="region of interest" description="Disordered" evidence="1">
    <location>
        <begin position="27"/>
        <end position="55"/>
    </location>
</feature>
<accession>A0A7J6PXY0</accession>
<evidence type="ECO:0000256" key="1">
    <source>
        <dbReference type="SAM" id="MobiDB-lite"/>
    </source>
</evidence>
<name>A0A7J6PXY0_PEROL</name>
<evidence type="ECO:0000313" key="3">
    <source>
        <dbReference type="EMBL" id="KAF4700506.1"/>
    </source>
</evidence>
<gene>
    <name evidence="3" type="ORF">FOZ62_022688</name>
    <name evidence="4" type="ORF">FOZ63_014622</name>
</gene>
<sequence>MGFGKLLLIWLPTIFVALAMNAANDHGRRIRNNNDAPRHSRQDRESTEGSDELDISTKGSFSATQLDARHCRISGLGFNWRFHVCNHLVHTDTLKCIDDKSQRHDFAFNSLHELEGATTDSRAADSAINSGQVDLLSQASVYALAIASADRCWAAAQEVFKFVSGSLDAVLTDDNVGHFMFLLCAKYRQAILGM</sequence>
<protein>
    <submittedName>
        <fullName evidence="3">Uncharacterized protein</fullName>
    </submittedName>
</protein>
<evidence type="ECO:0000313" key="6">
    <source>
        <dbReference type="Proteomes" id="UP000574390"/>
    </source>
</evidence>
<keyword evidence="5" id="KW-1185">Reference proteome</keyword>
<dbReference type="EMBL" id="JABANM010033906">
    <property type="protein sequence ID" value="KAF4700506.1"/>
    <property type="molecule type" value="Genomic_DNA"/>
</dbReference>
<dbReference type="Proteomes" id="UP000553632">
    <property type="component" value="Unassembled WGS sequence"/>
</dbReference>
<feature type="chain" id="PRO_5036205609" evidence="2">
    <location>
        <begin position="20"/>
        <end position="194"/>
    </location>
</feature>
<feature type="signal peptide" evidence="2">
    <location>
        <begin position="1"/>
        <end position="19"/>
    </location>
</feature>
<evidence type="ECO:0000313" key="5">
    <source>
        <dbReference type="Proteomes" id="UP000553632"/>
    </source>
</evidence>
<keyword evidence="2" id="KW-0732">Signal</keyword>
<dbReference type="Proteomes" id="UP000574390">
    <property type="component" value="Unassembled WGS sequence"/>
</dbReference>